<protein>
    <recommendedName>
        <fullName evidence="4">Glycosyltransferase 2-like domain-containing protein</fullName>
    </recommendedName>
</protein>
<reference evidence="6" key="1">
    <citation type="submission" date="2017-09" db="EMBL/GenBank/DDBJ databases">
        <title>Depth-based differentiation of microbial function through sediment-hosted aquifers and enrichment of novel symbionts in the deep terrestrial subsurface.</title>
        <authorList>
            <person name="Probst A.J."/>
            <person name="Ladd B."/>
            <person name="Jarett J.K."/>
            <person name="Geller-Mcgrath D.E."/>
            <person name="Sieber C.M.K."/>
            <person name="Emerson J.B."/>
            <person name="Anantharaman K."/>
            <person name="Thomas B.C."/>
            <person name="Malmstrom R."/>
            <person name="Stieglmeier M."/>
            <person name="Klingl A."/>
            <person name="Woyke T."/>
            <person name="Ryan C.M."/>
            <person name="Banfield J.F."/>
        </authorList>
    </citation>
    <scope>NUCLEOTIDE SEQUENCE [LARGE SCALE GENOMIC DNA]</scope>
</reference>
<dbReference type="EMBL" id="PFOB01000005">
    <property type="protein sequence ID" value="PIZ64003.1"/>
    <property type="molecule type" value="Genomic_DNA"/>
</dbReference>
<dbReference type="GO" id="GO:0016757">
    <property type="term" value="F:glycosyltransferase activity"/>
    <property type="evidence" value="ECO:0007669"/>
    <property type="project" value="UniProtKB-KW"/>
</dbReference>
<dbReference type="Gene3D" id="3.90.550.10">
    <property type="entry name" value="Spore Coat Polysaccharide Biosynthesis Protein SpsA, Chain A"/>
    <property type="match status" value="1"/>
</dbReference>
<feature type="domain" description="Glycosyltransferase 2-like" evidence="4">
    <location>
        <begin position="6"/>
        <end position="155"/>
    </location>
</feature>
<dbReference type="SUPFAM" id="SSF53448">
    <property type="entry name" value="Nucleotide-diphospho-sugar transferases"/>
    <property type="match status" value="1"/>
</dbReference>
<accession>A0A2M7U1M8</accession>
<gene>
    <name evidence="5" type="ORF">COY16_00335</name>
</gene>
<keyword evidence="2" id="KW-0328">Glycosyltransferase</keyword>
<dbReference type="PANTHER" id="PTHR43179">
    <property type="entry name" value="RHAMNOSYLTRANSFERASE WBBL"/>
    <property type="match status" value="1"/>
</dbReference>
<proteinExistence type="inferred from homology"/>
<evidence type="ECO:0000256" key="3">
    <source>
        <dbReference type="ARBA" id="ARBA00022679"/>
    </source>
</evidence>
<comment type="similarity">
    <text evidence="1">Belongs to the glycosyltransferase 2 family.</text>
</comment>
<dbReference type="Pfam" id="PF00535">
    <property type="entry name" value="Glycos_transf_2"/>
    <property type="match status" value="1"/>
</dbReference>
<evidence type="ECO:0000313" key="6">
    <source>
        <dbReference type="Proteomes" id="UP000228503"/>
    </source>
</evidence>
<keyword evidence="3" id="KW-0808">Transferase</keyword>
<name>A0A2M7U1M8_9BACT</name>
<sequence>MKTLISVIIPTYNNDKFAANLKNNLQFLKDCEIIVVNDNPDISITDQLSIFDVQIIHHQKNKGFAGAVNTGIHSSKGDHIFLLNDDVLLQDDTFQNALIEFENNSNLFAVSFAQIEKNGDMVGKNILFWQNGFIQHDQADNLNKGSTGWAEGGSAIFDAKKMKQLGGMDELYSPFYWEDIDLSYRAKLCGYEVIFDPSIKVIHHHETTIGSQFSKKKITSIAYRNQLICIWKNISSLSYIIQHKYHLLKLLVQSVLKGDDTFLKGFFQALLLFPQIIIKRFSISHIHSDHEILEKYTQ</sequence>
<dbReference type="InterPro" id="IPR001173">
    <property type="entry name" value="Glyco_trans_2-like"/>
</dbReference>
<dbReference type="InterPro" id="IPR029044">
    <property type="entry name" value="Nucleotide-diphossugar_trans"/>
</dbReference>
<comment type="caution">
    <text evidence="5">The sequence shown here is derived from an EMBL/GenBank/DDBJ whole genome shotgun (WGS) entry which is preliminary data.</text>
</comment>
<dbReference type="AlphaFoldDB" id="A0A2M7U1M8"/>
<evidence type="ECO:0000259" key="4">
    <source>
        <dbReference type="Pfam" id="PF00535"/>
    </source>
</evidence>
<organism evidence="5 6">
    <name type="scientific">Candidatus Roizmanbacteria bacterium CG_4_10_14_0_2_um_filter_39_13</name>
    <dbReference type="NCBI Taxonomy" id="1974825"/>
    <lineage>
        <taxon>Bacteria</taxon>
        <taxon>Candidatus Roizmaniibacteriota</taxon>
    </lineage>
</organism>
<evidence type="ECO:0000256" key="2">
    <source>
        <dbReference type="ARBA" id="ARBA00022676"/>
    </source>
</evidence>
<evidence type="ECO:0000313" key="5">
    <source>
        <dbReference type="EMBL" id="PIZ64003.1"/>
    </source>
</evidence>
<dbReference type="Proteomes" id="UP000228503">
    <property type="component" value="Unassembled WGS sequence"/>
</dbReference>
<dbReference type="PANTHER" id="PTHR43179:SF12">
    <property type="entry name" value="GALACTOFURANOSYLTRANSFERASE GLFT2"/>
    <property type="match status" value="1"/>
</dbReference>
<evidence type="ECO:0000256" key="1">
    <source>
        <dbReference type="ARBA" id="ARBA00006739"/>
    </source>
</evidence>